<dbReference type="InterPro" id="IPR016167">
    <property type="entry name" value="FAD-bd_PCMH_sub1"/>
</dbReference>
<evidence type="ECO:0000313" key="4">
    <source>
        <dbReference type="Proteomes" id="UP000533598"/>
    </source>
</evidence>
<dbReference type="AlphaFoldDB" id="A0A7W7FXE1"/>
<keyword evidence="1" id="KW-0560">Oxidoreductase</keyword>
<protein>
    <recommendedName>
        <fullName evidence="2">FAD-binding PCMH-type domain-containing protein</fullName>
    </recommendedName>
</protein>
<evidence type="ECO:0000259" key="2">
    <source>
        <dbReference type="PROSITE" id="PS51387"/>
    </source>
</evidence>
<dbReference type="EMBL" id="JACHMH010000001">
    <property type="protein sequence ID" value="MBB4678834.1"/>
    <property type="molecule type" value="Genomic_DNA"/>
</dbReference>
<sequence length="891" mass="94315">MDTFQNWTQNIEAPVAEFATPKSLAELCQVVREAEAAGLPVHAVGSAWAYSAPAHCEGVMVRTEALSGFPAAVQAAITQPGPADRLLVAVGGGITIRNLCLALDGIPRPDGRPGLPAGLSRGRRWTMPTLGGSGGQSLAGAVGTGTHGGDAARPAIGDYLHALLLVGSGGQLTLVQRTAVVEVNLLRDNLIAEGELPPGATVRELRGDAALDAAVLSLGRFGIVHTAVLAVHDETEVALVEHRWPTTWRGLAPGLGARIEQAVAGDEFLEVLINPVTQADGDRKCLVSQRKSLPRTELPVAGRAFGLGDQASTPVLDERSRSPLPPEIGQALCARELPPLLADVAKLLGLPTDRRLGDVLSDLLNLTTTLGLPQLVEVATSAVTDALKPSRRPSDNQPWLVHGTRWEVGDFFDYDSDCFRMDFAELFFPADADLTARVDGVLGVFETLRAHGIALGGYVSLRFLRGSTSLLAPAPFERSCAIEVAMLRGLRGNRMALTLLHELAIRHGGRLHWGQLNELDSAAVTQLFGGALTGWRRELATAEGESTTFSTAFTRRRGLEIDRPVDWTQWTDGGIRAGGPPALAGNQVFVADERRILHSTNTIGGGWRPVRPEPIGAQARVVVLAGARRLEILAADATGRVLRSRQEADGGFPRWEHLGGEGIDGDPVGAAHTDGRLELFARGDFQRQRKLMQAWAHWPGGPWAGLMQVGSGRLGGPPSVCGRSFHGSDQLVVLATGLTGYVRWSAQTGPGGASGWTAWQDLGAQPGSHPLAFRDPHGVVRALVLDPAGRAFEAIELTGELAVRWQPWRALPTGPRLDPTVGLTGAGSWLLGLDRDGRLFGSHLDGGSWTAWQDLGGALTGPVAASAGTDGVLVAGIRRGDGQLVSRRLNA</sequence>
<dbReference type="Gene3D" id="3.30.43.10">
    <property type="entry name" value="Uridine Diphospho-n-acetylenolpyruvylglucosamine Reductase, domain 2"/>
    <property type="match status" value="1"/>
</dbReference>
<dbReference type="InterPro" id="IPR016166">
    <property type="entry name" value="FAD-bd_PCMH"/>
</dbReference>
<dbReference type="PANTHER" id="PTHR43762:SF1">
    <property type="entry name" value="D-ARABINONO-1,4-LACTONE OXIDASE"/>
    <property type="match status" value="1"/>
</dbReference>
<organism evidence="3 4">
    <name type="scientific">Crossiella cryophila</name>
    <dbReference type="NCBI Taxonomy" id="43355"/>
    <lineage>
        <taxon>Bacteria</taxon>
        <taxon>Bacillati</taxon>
        <taxon>Actinomycetota</taxon>
        <taxon>Actinomycetes</taxon>
        <taxon>Pseudonocardiales</taxon>
        <taxon>Pseudonocardiaceae</taxon>
        <taxon>Crossiella</taxon>
    </lineage>
</organism>
<dbReference type="PANTHER" id="PTHR43762">
    <property type="entry name" value="L-GULONOLACTONE OXIDASE"/>
    <property type="match status" value="1"/>
</dbReference>
<name>A0A7W7FXE1_9PSEU</name>
<dbReference type="InterPro" id="IPR036318">
    <property type="entry name" value="FAD-bd_PCMH-like_sf"/>
</dbReference>
<dbReference type="SUPFAM" id="SSF56176">
    <property type="entry name" value="FAD-binding/transporter-associated domain-like"/>
    <property type="match status" value="1"/>
</dbReference>
<dbReference type="GO" id="GO:0016899">
    <property type="term" value="F:oxidoreductase activity, acting on the CH-OH group of donors, oxygen as acceptor"/>
    <property type="evidence" value="ECO:0007669"/>
    <property type="project" value="InterPro"/>
</dbReference>
<proteinExistence type="predicted"/>
<dbReference type="RefSeq" id="WP_185004653.1">
    <property type="nucleotide sequence ID" value="NZ_BAAAUI010000052.1"/>
</dbReference>
<dbReference type="Pfam" id="PF26607">
    <property type="entry name" value="DUF8189"/>
    <property type="match status" value="1"/>
</dbReference>
<feature type="domain" description="FAD-binding PCMH-type" evidence="2">
    <location>
        <begin position="11"/>
        <end position="234"/>
    </location>
</feature>
<evidence type="ECO:0000256" key="1">
    <source>
        <dbReference type="ARBA" id="ARBA00023002"/>
    </source>
</evidence>
<dbReference type="SUPFAM" id="SSF89372">
    <property type="entry name" value="Fucose-specific lectin"/>
    <property type="match status" value="1"/>
</dbReference>
<dbReference type="Proteomes" id="UP000533598">
    <property type="component" value="Unassembled WGS sequence"/>
</dbReference>
<evidence type="ECO:0000313" key="3">
    <source>
        <dbReference type="EMBL" id="MBB4678834.1"/>
    </source>
</evidence>
<dbReference type="InterPro" id="IPR010031">
    <property type="entry name" value="FAD_lactone_oxidase-like"/>
</dbReference>
<reference evidence="3 4" key="1">
    <citation type="submission" date="2020-08" db="EMBL/GenBank/DDBJ databases">
        <title>Sequencing the genomes of 1000 actinobacteria strains.</title>
        <authorList>
            <person name="Klenk H.-P."/>
        </authorList>
    </citation>
    <scope>NUCLEOTIDE SEQUENCE [LARGE SCALE GENOMIC DNA]</scope>
    <source>
        <strain evidence="3 4">DSM 44230</strain>
    </source>
</reference>
<comment type="caution">
    <text evidence="3">The sequence shown here is derived from an EMBL/GenBank/DDBJ whole genome shotgun (WGS) entry which is preliminary data.</text>
</comment>
<dbReference type="InterPro" id="IPR016169">
    <property type="entry name" value="FAD-bd_PCMH_sub2"/>
</dbReference>
<keyword evidence="4" id="KW-1185">Reference proteome</keyword>
<dbReference type="GO" id="GO:0071949">
    <property type="term" value="F:FAD binding"/>
    <property type="evidence" value="ECO:0007669"/>
    <property type="project" value="InterPro"/>
</dbReference>
<accession>A0A7W7FXE1</accession>
<gene>
    <name evidence="3" type="ORF">HNR67_004952</name>
</gene>
<dbReference type="Gene3D" id="3.30.70.2520">
    <property type="match status" value="1"/>
</dbReference>
<dbReference type="Gene3D" id="3.30.465.10">
    <property type="match status" value="1"/>
</dbReference>
<dbReference type="InterPro" id="IPR058502">
    <property type="entry name" value="PLL-like_beta-prop"/>
</dbReference>
<dbReference type="PROSITE" id="PS51387">
    <property type="entry name" value="FAD_PCMH"/>
    <property type="match status" value="1"/>
</dbReference>